<dbReference type="Proteomes" id="UP000000305">
    <property type="component" value="Unassembled WGS sequence"/>
</dbReference>
<keyword evidence="2" id="KW-0560">Oxidoreductase</keyword>
<dbReference type="eggNOG" id="ENOG502QRW5">
    <property type="taxonomic scope" value="Eukaryota"/>
</dbReference>
<comment type="similarity">
    <text evidence="1">Belongs to the LDH2/MDH2 oxidoreductase family.</text>
</comment>
<dbReference type="PANTHER" id="PTHR11091">
    <property type="entry name" value="OXIDOREDUCTASE-RELATED"/>
    <property type="match status" value="1"/>
</dbReference>
<dbReference type="OMA" id="TNTEPAM"/>
<evidence type="ECO:0000256" key="1">
    <source>
        <dbReference type="ARBA" id="ARBA00006056"/>
    </source>
</evidence>
<protein>
    <recommendedName>
        <fullName evidence="5">Malate dehydrogenase</fullName>
    </recommendedName>
</protein>
<name>E9GXI1_DAPPU</name>
<sequence>MVSVGVKTEHASALADVLVAADYRGHYSHGLNRLEMYVQDISTKICDGNAIPTIEKDKFSTALVNGQNSLGPVVGNFCMNLAIEKAKKHGVGWVTANNSNHYGIAGWYSIMAANQGLMGLSFTSTSPLVAPSRAKNAALGTNPITLAAPALNGDQFVLDMATCTVAVGKIELQRRKGLPIPEGWAIDKEGKITTNADVAMKGCLMPLGGAEQTSGYKGYGLAALVEIFCGISAGATYGPNIRRWMDTKRKANLGQCFIAVDPECFASGFETRLSDLMSHLRHMEPADPNKPVLVAGDPERAHIALVDSEGGIRYHVNQISASASLAQKLNVKPMEHIA</sequence>
<dbReference type="InParanoid" id="E9GXI1"/>
<dbReference type="HOGENOM" id="CLU_040452_3_0_1"/>
<dbReference type="InterPro" id="IPR043144">
    <property type="entry name" value="Mal/L-sulf/L-lact_DH-like_ah"/>
</dbReference>
<dbReference type="Gene3D" id="3.30.1370.60">
    <property type="entry name" value="Hypothetical oxidoreductase yiak, domain 2"/>
    <property type="match status" value="1"/>
</dbReference>
<organism evidence="3 4">
    <name type="scientific">Daphnia pulex</name>
    <name type="common">Water flea</name>
    <dbReference type="NCBI Taxonomy" id="6669"/>
    <lineage>
        <taxon>Eukaryota</taxon>
        <taxon>Metazoa</taxon>
        <taxon>Ecdysozoa</taxon>
        <taxon>Arthropoda</taxon>
        <taxon>Crustacea</taxon>
        <taxon>Branchiopoda</taxon>
        <taxon>Diplostraca</taxon>
        <taxon>Cladocera</taxon>
        <taxon>Anomopoda</taxon>
        <taxon>Daphniidae</taxon>
        <taxon>Daphnia</taxon>
    </lineage>
</organism>
<dbReference type="SUPFAM" id="SSF89733">
    <property type="entry name" value="L-sulfolactate dehydrogenase-like"/>
    <property type="match status" value="1"/>
</dbReference>
<dbReference type="EMBL" id="GL732573">
    <property type="protein sequence ID" value="EFX75803.1"/>
    <property type="molecule type" value="Genomic_DNA"/>
</dbReference>
<keyword evidence="4" id="KW-1185">Reference proteome</keyword>
<gene>
    <name evidence="3" type="ORF">DAPPUDRAFT_214190</name>
</gene>
<dbReference type="KEGG" id="dpx:DAPPUDRAFT_214190"/>
<accession>E9GXI1</accession>
<evidence type="ECO:0000313" key="3">
    <source>
        <dbReference type="EMBL" id="EFX75803.1"/>
    </source>
</evidence>
<dbReference type="GO" id="GO:0016491">
    <property type="term" value="F:oxidoreductase activity"/>
    <property type="evidence" value="ECO:0007669"/>
    <property type="project" value="UniProtKB-KW"/>
</dbReference>
<dbReference type="InterPro" id="IPR003767">
    <property type="entry name" value="Malate/L-lactate_DH-like"/>
</dbReference>
<evidence type="ECO:0000313" key="4">
    <source>
        <dbReference type="Proteomes" id="UP000000305"/>
    </source>
</evidence>
<dbReference type="AlphaFoldDB" id="E9GXI1"/>
<dbReference type="OrthoDB" id="7881616at2759"/>
<evidence type="ECO:0008006" key="5">
    <source>
        <dbReference type="Google" id="ProtNLM"/>
    </source>
</evidence>
<reference evidence="3 4" key="1">
    <citation type="journal article" date="2011" name="Science">
        <title>The ecoresponsive genome of Daphnia pulex.</title>
        <authorList>
            <person name="Colbourne J.K."/>
            <person name="Pfrender M.E."/>
            <person name="Gilbert D."/>
            <person name="Thomas W.K."/>
            <person name="Tucker A."/>
            <person name="Oakley T.H."/>
            <person name="Tokishita S."/>
            <person name="Aerts A."/>
            <person name="Arnold G.J."/>
            <person name="Basu M.K."/>
            <person name="Bauer D.J."/>
            <person name="Caceres C.E."/>
            <person name="Carmel L."/>
            <person name="Casola C."/>
            <person name="Choi J.H."/>
            <person name="Detter J.C."/>
            <person name="Dong Q."/>
            <person name="Dusheyko S."/>
            <person name="Eads B.D."/>
            <person name="Frohlich T."/>
            <person name="Geiler-Samerotte K.A."/>
            <person name="Gerlach D."/>
            <person name="Hatcher P."/>
            <person name="Jogdeo S."/>
            <person name="Krijgsveld J."/>
            <person name="Kriventseva E.V."/>
            <person name="Kultz D."/>
            <person name="Laforsch C."/>
            <person name="Lindquist E."/>
            <person name="Lopez J."/>
            <person name="Manak J.R."/>
            <person name="Muller J."/>
            <person name="Pangilinan J."/>
            <person name="Patwardhan R.P."/>
            <person name="Pitluck S."/>
            <person name="Pritham E.J."/>
            <person name="Rechtsteiner A."/>
            <person name="Rho M."/>
            <person name="Rogozin I.B."/>
            <person name="Sakarya O."/>
            <person name="Salamov A."/>
            <person name="Schaack S."/>
            <person name="Shapiro H."/>
            <person name="Shiga Y."/>
            <person name="Skalitzky C."/>
            <person name="Smith Z."/>
            <person name="Souvorov A."/>
            <person name="Sung W."/>
            <person name="Tang Z."/>
            <person name="Tsuchiya D."/>
            <person name="Tu H."/>
            <person name="Vos H."/>
            <person name="Wang M."/>
            <person name="Wolf Y.I."/>
            <person name="Yamagata H."/>
            <person name="Yamada T."/>
            <person name="Ye Y."/>
            <person name="Shaw J.R."/>
            <person name="Andrews J."/>
            <person name="Crease T.J."/>
            <person name="Tang H."/>
            <person name="Lucas S.M."/>
            <person name="Robertson H.M."/>
            <person name="Bork P."/>
            <person name="Koonin E.V."/>
            <person name="Zdobnov E.M."/>
            <person name="Grigoriev I.V."/>
            <person name="Lynch M."/>
            <person name="Boore J.L."/>
        </authorList>
    </citation>
    <scope>NUCLEOTIDE SEQUENCE [LARGE SCALE GENOMIC DNA]</scope>
</reference>
<dbReference type="Gene3D" id="1.10.1530.10">
    <property type="match status" value="1"/>
</dbReference>
<dbReference type="PhylomeDB" id="E9GXI1"/>
<evidence type="ECO:0000256" key="2">
    <source>
        <dbReference type="ARBA" id="ARBA00023002"/>
    </source>
</evidence>
<dbReference type="Pfam" id="PF02615">
    <property type="entry name" value="Ldh_2"/>
    <property type="match status" value="1"/>
</dbReference>
<proteinExistence type="inferred from homology"/>
<dbReference type="STRING" id="6669.E9GXI1"/>
<dbReference type="PANTHER" id="PTHR11091:SF0">
    <property type="entry name" value="MALATE DEHYDROGENASE"/>
    <property type="match status" value="1"/>
</dbReference>
<dbReference type="InterPro" id="IPR036111">
    <property type="entry name" value="Mal/L-sulfo/L-lacto_DH-like_sf"/>
</dbReference>
<dbReference type="InterPro" id="IPR043143">
    <property type="entry name" value="Mal/L-sulf/L-lact_DH-like_NADP"/>
</dbReference>